<dbReference type="InterPro" id="IPR053136">
    <property type="entry name" value="UTP_pyrophosphatase-like"/>
</dbReference>
<evidence type="ECO:0000313" key="4">
    <source>
        <dbReference type="Proteomes" id="UP000257045"/>
    </source>
</evidence>
<dbReference type="AlphaFoldDB" id="A0A3D8J441"/>
<dbReference type="Proteomes" id="UP000257045">
    <property type="component" value="Unassembled WGS sequence"/>
</dbReference>
<dbReference type="CDD" id="cd07344">
    <property type="entry name" value="M48_yhfN_like"/>
    <property type="match status" value="1"/>
</dbReference>
<dbReference type="RefSeq" id="WP_115568879.1">
    <property type="nucleotide sequence ID" value="NZ_NXLV01000001.1"/>
</dbReference>
<dbReference type="PANTHER" id="PTHR30399">
    <property type="entry name" value="UNCHARACTERIZED PROTEIN YGJP"/>
    <property type="match status" value="1"/>
</dbReference>
<proteinExistence type="predicted"/>
<keyword evidence="4" id="KW-1185">Reference proteome</keyword>
<dbReference type="Gene3D" id="3.30.2010.10">
    <property type="entry name" value="Metalloproteases ('zincins'), catalytic domain"/>
    <property type="match status" value="1"/>
</dbReference>
<evidence type="ECO:0000256" key="1">
    <source>
        <dbReference type="SAM" id="MobiDB-lite"/>
    </source>
</evidence>
<feature type="domain" description="YgjP-like metallopeptidase" evidence="2">
    <location>
        <begin position="48"/>
        <end position="248"/>
    </location>
</feature>
<dbReference type="EMBL" id="NXLV01000001">
    <property type="protein sequence ID" value="RDU72249.1"/>
    <property type="molecule type" value="Genomic_DNA"/>
</dbReference>
<accession>A0A3D8J441</accession>
<dbReference type="Pfam" id="PF01863">
    <property type="entry name" value="YgjP-like"/>
    <property type="match status" value="1"/>
</dbReference>
<feature type="region of interest" description="Disordered" evidence="1">
    <location>
        <begin position="1"/>
        <end position="30"/>
    </location>
</feature>
<gene>
    <name evidence="3" type="ORF">CQA58_01190</name>
</gene>
<dbReference type="InterPro" id="IPR002725">
    <property type="entry name" value="YgjP-like_metallopeptidase"/>
</dbReference>
<protein>
    <recommendedName>
        <fullName evidence="2">YgjP-like metallopeptidase domain-containing protein</fullName>
    </recommendedName>
</protein>
<dbReference type="OrthoDB" id="5321643at2"/>
<sequence length="254" mass="29761">MGFWDWLGGKSESKGGGARKKKGDKTPQSLHFPPLPHLQITLEYKKIKHIILKIKSFNTLSISAPFGVGISEIESVLYKREQWIRTKLLAFPQKVGERYCNGGEIFHLGESYKVSFSPSHRASIKLNEGEIRVEARSEGEIEAVVQKWQRGEAKRVFEEVLGEWERELEVQISHLSIKKMASRWGSCNPKKGYINLNLSLIKMPKRLIEYVALHEMIHFFHYYHDKNFYAMMSQKMPNWKERELELREWKRRIG</sequence>
<dbReference type="PANTHER" id="PTHR30399:SF1">
    <property type="entry name" value="UTP PYROPHOSPHATASE"/>
    <property type="match status" value="1"/>
</dbReference>
<evidence type="ECO:0000313" key="3">
    <source>
        <dbReference type="EMBL" id="RDU72249.1"/>
    </source>
</evidence>
<comment type="caution">
    <text evidence="3">The sequence shown here is derived from an EMBL/GenBank/DDBJ whole genome shotgun (WGS) entry which is preliminary data.</text>
</comment>
<evidence type="ECO:0000259" key="2">
    <source>
        <dbReference type="Pfam" id="PF01863"/>
    </source>
</evidence>
<organism evidence="3 4">
    <name type="scientific">Helicobacter brantae</name>
    <dbReference type="NCBI Taxonomy" id="375927"/>
    <lineage>
        <taxon>Bacteria</taxon>
        <taxon>Pseudomonadati</taxon>
        <taxon>Campylobacterota</taxon>
        <taxon>Epsilonproteobacteria</taxon>
        <taxon>Campylobacterales</taxon>
        <taxon>Helicobacteraceae</taxon>
        <taxon>Helicobacter</taxon>
    </lineage>
</organism>
<reference evidence="3 4" key="1">
    <citation type="submission" date="2018-04" db="EMBL/GenBank/DDBJ databases">
        <title>Novel Campyloabacter and Helicobacter Species and Strains.</title>
        <authorList>
            <person name="Mannion A.J."/>
            <person name="Shen Z."/>
            <person name="Fox J.G."/>
        </authorList>
    </citation>
    <scope>NUCLEOTIDE SEQUENCE [LARGE SCALE GENOMIC DNA]</scope>
    <source>
        <strain evidence="3 4">MIT 04-9366</strain>
    </source>
</reference>
<name>A0A3D8J441_9HELI</name>